<evidence type="ECO:0000313" key="1">
    <source>
        <dbReference type="Proteomes" id="UP000515146"/>
    </source>
</evidence>
<dbReference type="Proteomes" id="UP000515146">
    <property type="component" value="Unplaced"/>
</dbReference>
<reference evidence="2" key="1">
    <citation type="submission" date="2025-08" db="UniProtKB">
        <authorList>
            <consortium name="RefSeq"/>
        </authorList>
    </citation>
    <scope>IDENTIFICATION</scope>
    <source>
        <strain evidence="2">Airmid</strain>
    </source>
</reference>
<dbReference type="RefSeq" id="XP_027202318.1">
    <property type="nucleotide sequence ID" value="XM_027346517.1"/>
</dbReference>
<dbReference type="InParanoid" id="A0A6P6YA26"/>
<accession>A0A6P6YA26</accession>
<sequence length="242" mass="27873">MSIYSSLIFIVAILVIILTIQSTNGAKNQTAKICDTKRVDECATSLSLLSDAEVLKHRPKTLADIEKYCRNFKQSTICVREYSEKCLADQSRRTLSIIMYSMTKTMRRYCGRTKGKQEWLNLIDCVGDDMPNYAKHLTDLSADMHAIRTAKPKNLRIPLCCCAFQRRKEFILNDLEHKCSNHVEWLETFLQGITGDIFNYACGEYNEDNDKCKNIIGKIKPWKKPLEWKSFIIPTVEIIDSL</sequence>
<dbReference type="PANTHER" id="PTHR33964">
    <property type="entry name" value="RE45066P-RELATED"/>
    <property type="match status" value="1"/>
</dbReference>
<proteinExistence type="predicted"/>
<keyword evidence="1" id="KW-1185">Reference proteome</keyword>
<dbReference type="PANTHER" id="PTHR33964:SF1">
    <property type="entry name" value="RE45066P"/>
    <property type="match status" value="1"/>
</dbReference>
<name>A0A6P6YA26_DERPT</name>
<dbReference type="AlphaFoldDB" id="A0A6P6YA26"/>
<gene>
    <name evidence="2" type="primary">LOC113796278</name>
</gene>
<dbReference type="KEGG" id="dpte:113796278"/>
<dbReference type="OMA" id="HKSEACA"/>
<evidence type="ECO:0000313" key="2">
    <source>
        <dbReference type="RefSeq" id="XP_027202318.1"/>
    </source>
</evidence>
<protein>
    <submittedName>
        <fullName evidence="2">Uncharacterized protein LOC113796278</fullName>
    </submittedName>
</protein>
<organism evidence="1 2">
    <name type="scientific">Dermatophagoides pteronyssinus</name>
    <name type="common">European house dust mite</name>
    <dbReference type="NCBI Taxonomy" id="6956"/>
    <lineage>
        <taxon>Eukaryota</taxon>
        <taxon>Metazoa</taxon>
        <taxon>Ecdysozoa</taxon>
        <taxon>Arthropoda</taxon>
        <taxon>Chelicerata</taxon>
        <taxon>Arachnida</taxon>
        <taxon>Acari</taxon>
        <taxon>Acariformes</taxon>
        <taxon>Sarcoptiformes</taxon>
        <taxon>Astigmata</taxon>
        <taxon>Psoroptidia</taxon>
        <taxon>Analgoidea</taxon>
        <taxon>Pyroglyphidae</taxon>
        <taxon>Dermatophagoidinae</taxon>
        <taxon>Dermatophagoides</taxon>
    </lineage>
</organism>
<dbReference type="OrthoDB" id="6520277at2759"/>